<dbReference type="AlphaFoldDB" id="A0AA41SJX4"/>
<keyword evidence="4" id="KW-1185">Reference proteome</keyword>
<feature type="domain" description="VQ" evidence="2">
    <location>
        <begin position="48"/>
        <end position="75"/>
    </location>
</feature>
<evidence type="ECO:0000259" key="2">
    <source>
        <dbReference type="Pfam" id="PF05678"/>
    </source>
</evidence>
<accession>A0AA41SJX4</accession>
<feature type="region of interest" description="Disordered" evidence="1">
    <location>
        <begin position="1"/>
        <end position="29"/>
    </location>
</feature>
<evidence type="ECO:0000313" key="3">
    <source>
        <dbReference type="EMBL" id="MCL7038067.1"/>
    </source>
</evidence>
<sequence>MKTQSTSMSKRFRNQQQHQQQQPRLGMHKDSHVISKFTMKPKIRIVHIFAPEIIKTDAANFRELVQRLTGKPSPSDRIKKSSSTKNRPATTSSSSADTTSSDHINGKCHHQYYNNHLQINTPTDEGLQSSGFQSSDYCCSHGSALKEEKEVIWGGDKSFFTDFEGLIRGIGLPNHMDMFGDTTTTTYDRPYAV</sequence>
<dbReference type="InterPro" id="IPR039607">
    <property type="entry name" value="VQ_8/17/18/20/21/25"/>
</dbReference>
<comment type="caution">
    <text evidence="3">The sequence shown here is derived from an EMBL/GenBank/DDBJ whole genome shotgun (WGS) entry which is preliminary data.</text>
</comment>
<protein>
    <recommendedName>
        <fullName evidence="2">VQ domain-containing protein</fullName>
    </recommendedName>
</protein>
<dbReference type="Proteomes" id="UP001177140">
    <property type="component" value="Unassembled WGS sequence"/>
</dbReference>
<evidence type="ECO:0000256" key="1">
    <source>
        <dbReference type="SAM" id="MobiDB-lite"/>
    </source>
</evidence>
<organism evidence="3 4">
    <name type="scientific">Papaver nudicaule</name>
    <name type="common">Iceland poppy</name>
    <dbReference type="NCBI Taxonomy" id="74823"/>
    <lineage>
        <taxon>Eukaryota</taxon>
        <taxon>Viridiplantae</taxon>
        <taxon>Streptophyta</taxon>
        <taxon>Embryophyta</taxon>
        <taxon>Tracheophyta</taxon>
        <taxon>Spermatophyta</taxon>
        <taxon>Magnoliopsida</taxon>
        <taxon>Ranunculales</taxon>
        <taxon>Papaveraceae</taxon>
        <taxon>Papaveroideae</taxon>
        <taxon>Papaver</taxon>
    </lineage>
</organism>
<proteinExistence type="predicted"/>
<reference evidence="3" key="1">
    <citation type="submission" date="2022-03" db="EMBL/GenBank/DDBJ databases">
        <title>A functionally conserved STORR gene fusion in Papaver species that diverged 16.8 million years ago.</title>
        <authorList>
            <person name="Catania T."/>
        </authorList>
    </citation>
    <scope>NUCLEOTIDE SEQUENCE</scope>
    <source>
        <strain evidence="3">S-191538</strain>
    </source>
</reference>
<evidence type="ECO:0000313" key="4">
    <source>
        <dbReference type="Proteomes" id="UP001177140"/>
    </source>
</evidence>
<dbReference type="PANTHER" id="PTHR33143">
    <property type="entry name" value="F16F4.1 PROTEIN-RELATED"/>
    <property type="match status" value="1"/>
</dbReference>
<feature type="compositionally biased region" description="Low complexity" evidence="1">
    <location>
        <begin position="89"/>
        <end position="102"/>
    </location>
</feature>
<dbReference type="Pfam" id="PF05678">
    <property type="entry name" value="VQ"/>
    <property type="match status" value="1"/>
</dbReference>
<dbReference type="InterPro" id="IPR008889">
    <property type="entry name" value="VQ"/>
</dbReference>
<gene>
    <name evidence="3" type="ORF">MKW94_010307</name>
</gene>
<feature type="region of interest" description="Disordered" evidence="1">
    <location>
        <begin position="68"/>
        <end position="107"/>
    </location>
</feature>
<dbReference type="PANTHER" id="PTHR33143:SF3">
    <property type="entry name" value="VQ MOTIF-CONTAINING PROTEIN 17-RELATED"/>
    <property type="match status" value="1"/>
</dbReference>
<dbReference type="EMBL" id="JAJJMA010186347">
    <property type="protein sequence ID" value="MCL7038067.1"/>
    <property type="molecule type" value="Genomic_DNA"/>
</dbReference>
<dbReference type="GO" id="GO:0005634">
    <property type="term" value="C:nucleus"/>
    <property type="evidence" value="ECO:0007669"/>
    <property type="project" value="TreeGrafter"/>
</dbReference>
<name>A0AA41SJX4_PAPNU</name>